<dbReference type="EMBL" id="JARKHS020030248">
    <property type="protein sequence ID" value="KAK8762289.1"/>
    <property type="molecule type" value="Genomic_DNA"/>
</dbReference>
<protein>
    <submittedName>
        <fullName evidence="1">Uncharacterized protein</fullName>
    </submittedName>
</protein>
<evidence type="ECO:0000313" key="1">
    <source>
        <dbReference type="EMBL" id="KAK8762289.1"/>
    </source>
</evidence>
<reference evidence="1 2" key="1">
    <citation type="journal article" date="2023" name="Arcadia Sci">
        <title>De novo assembly of a long-read Amblyomma americanum tick genome.</title>
        <authorList>
            <person name="Chou S."/>
            <person name="Poskanzer K.E."/>
            <person name="Rollins M."/>
            <person name="Thuy-Boun P.S."/>
        </authorList>
    </citation>
    <scope>NUCLEOTIDE SEQUENCE [LARGE SCALE GENOMIC DNA]</scope>
    <source>
        <strain evidence="1">F_SG_1</strain>
        <tissue evidence="1">Salivary glands</tissue>
    </source>
</reference>
<evidence type="ECO:0000313" key="2">
    <source>
        <dbReference type="Proteomes" id="UP001321473"/>
    </source>
</evidence>
<keyword evidence="2" id="KW-1185">Reference proteome</keyword>
<gene>
    <name evidence="1" type="ORF">V5799_026444</name>
</gene>
<sequence>MYMSPTFIASADNMWRKERKPVGRAPSRQLPTVSAHLHRRQPAAGRLCHCAQHRYLPWRKCVSFTGGRVADLFQV</sequence>
<dbReference type="AlphaFoldDB" id="A0AAQ4DIJ9"/>
<accession>A0AAQ4DIJ9</accession>
<proteinExistence type="predicted"/>
<comment type="caution">
    <text evidence="1">The sequence shown here is derived from an EMBL/GenBank/DDBJ whole genome shotgun (WGS) entry which is preliminary data.</text>
</comment>
<organism evidence="1 2">
    <name type="scientific">Amblyomma americanum</name>
    <name type="common">Lone star tick</name>
    <dbReference type="NCBI Taxonomy" id="6943"/>
    <lineage>
        <taxon>Eukaryota</taxon>
        <taxon>Metazoa</taxon>
        <taxon>Ecdysozoa</taxon>
        <taxon>Arthropoda</taxon>
        <taxon>Chelicerata</taxon>
        <taxon>Arachnida</taxon>
        <taxon>Acari</taxon>
        <taxon>Parasitiformes</taxon>
        <taxon>Ixodida</taxon>
        <taxon>Ixodoidea</taxon>
        <taxon>Ixodidae</taxon>
        <taxon>Amblyomminae</taxon>
        <taxon>Amblyomma</taxon>
    </lineage>
</organism>
<dbReference type="Proteomes" id="UP001321473">
    <property type="component" value="Unassembled WGS sequence"/>
</dbReference>
<name>A0AAQ4DIJ9_AMBAM</name>